<protein>
    <recommendedName>
        <fullName evidence="2">Ndc10 domain-containing protein</fullName>
    </recommendedName>
</protein>
<evidence type="ECO:0000313" key="3">
    <source>
        <dbReference type="EMBL" id="KAE8249501.1"/>
    </source>
</evidence>
<feature type="compositionally biased region" description="Acidic residues" evidence="1">
    <location>
        <begin position="217"/>
        <end position="233"/>
    </location>
</feature>
<dbReference type="EMBL" id="LWDF02000384">
    <property type="protein sequence ID" value="KAE8249501.1"/>
    <property type="molecule type" value="Genomic_DNA"/>
</dbReference>
<feature type="domain" description="Ndc10" evidence="2">
    <location>
        <begin position="3"/>
        <end position="93"/>
    </location>
</feature>
<feature type="region of interest" description="Disordered" evidence="1">
    <location>
        <begin position="214"/>
        <end position="266"/>
    </location>
</feature>
<dbReference type="InterPro" id="IPR038279">
    <property type="entry name" value="Ndc10_dom2_sf"/>
</dbReference>
<dbReference type="Pfam" id="PF16787">
    <property type="entry name" value="NDC10_II"/>
    <property type="match status" value="1"/>
</dbReference>
<organism evidence="3 4">
    <name type="scientific">Tilletia indica</name>
    <dbReference type="NCBI Taxonomy" id="43049"/>
    <lineage>
        <taxon>Eukaryota</taxon>
        <taxon>Fungi</taxon>
        <taxon>Dikarya</taxon>
        <taxon>Basidiomycota</taxon>
        <taxon>Ustilaginomycotina</taxon>
        <taxon>Exobasidiomycetes</taxon>
        <taxon>Tilletiales</taxon>
        <taxon>Tilletiaceae</taxon>
        <taxon>Tilletia</taxon>
    </lineage>
</organism>
<evidence type="ECO:0000259" key="2">
    <source>
        <dbReference type="Pfam" id="PF16787"/>
    </source>
</evidence>
<evidence type="ECO:0000313" key="4">
    <source>
        <dbReference type="Proteomes" id="UP000077521"/>
    </source>
</evidence>
<dbReference type="Gene3D" id="1.10.443.20">
    <property type="entry name" value="Centromere DNA-binding protein complex CBF3 subunit, domain 2"/>
    <property type="match status" value="1"/>
</dbReference>
<reference evidence="3" key="1">
    <citation type="submission" date="2016-04" db="EMBL/GenBank/DDBJ databases">
        <authorList>
            <person name="Nguyen H.D."/>
            <person name="Samba Siva P."/>
            <person name="Cullis J."/>
            <person name="Levesque C.A."/>
            <person name="Hambleton S."/>
        </authorList>
    </citation>
    <scope>NUCLEOTIDE SEQUENCE</scope>
    <source>
        <strain evidence="3">DAOMC 236416</strain>
    </source>
</reference>
<name>A0A177TP27_9BASI</name>
<dbReference type="Proteomes" id="UP000077521">
    <property type="component" value="Unassembled WGS sequence"/>
</dbReference>
<reference evidence="3" key="2">
    <citation type="journal article" date="2019" name="IMA Fungus">
        <title>Genome sequencing and comparison of five Tilletia species to identify candidate genes for the detection of regulated species infecting wheat.</title>
        <authorList>
            <person name="Nguyen H.D.T."/>
            <person name="Sultana T."/>
            <person name="Kesanakurti P."/>
            <person name="Hambleton S."/>
        </authorList>
    </citation>
    <scope>NUCLEOTIDE SEQUENCE</scope>
    <source>
        <strain evidence="3">DAOMC 236416</strain>
    </source>
</reference>
<proteinExistence type="predicted"/>
<keyword evidence="4" id="KW-1185">Reference proteome</keyword>
<dbReference type="InterPro" id="IPR031872">
    <property type="entry name" value="NDC10_II"/>
</dbReference>
<dbReference type="GO" id="GO:0003677">
    <property type="term" value="F:DNA binding"/>
    <property type="evidence" value="ECO:0007669"/>
    <property type="project" value="InterPro"/>
</dbReference>
<feature type="compositionally biased region" description="Acidic residues" evidence="1">
    <location>
        <begin position="241"/>
        <end position="260"/>
    </location>
</feature>
<gene>
    <name evidence="3" type="ORF">A4X13_0g5188</name>
</gene>
<evidence type="ECO:0000256" key="1">
    <source>
        <dbReference type="SAM" id="MobiDB-lite"/>
    </source>
</evidence>
<dbReference type="AlphaFoldDB" id="A0A177TP27"/>
<comment type="caution">
    <text evidence="3">The sequence shown here is derived from an EMBL/GenBank/DDBJ whole genome shotgun (WGS) entry which is preliminary data.</text>
</comment>
<sequence>MGIYLFERFHLSNEAFPSFARREDWYDTWLIRSTTDPSKQLPYRTQYSHICKVLGALNIQSSKKTHLNRGGGARRALDNDASEAQILRAGRSHLNSQVPPLSSPTPTMSEGTVPLTFVSCVFCTNHQDLTQQPEPQQHSPDSSLGLPLYRASRAPSTARIRPHPLQVFTNPVMPSMLDPIDPIPSSQFEWPFSPGLTLSQQVIPAVIDAAFPIPSDAEPEADDDPFDKPEDDLVSNAAVEAESDAENDPDEADVSSEDATEAIPSS</sequence>
<accession>A0A177TP27</accession>